<gene>
    <name evidence="2" type="ORF">SO694_00005023</name>
</gene>
<evidence type="ECO:0000313" key="3">
    <source>
        <dbReference type="Proteomes" id="UP001363151"/>
    </source>
</evidence>
<accession>A0ABR1G9C3</accession>
<dbReference type="Proteomes" id="UP001363151">
    <property type="component" value="Unassembled WGS sequence"/>
</dbReference>
<dbReference type="EMBL" id="JBBJCI010000039">
    <property type="protein sequence ID" value="KAK7249815.1"/>
    <property type="molecule type" value="Genomic_DNA"/>
</dbReference>
<organism evidence="2 3">
    <name type="scientific">Aureococcus anophagefferens</name>
    <name type="common">Harmful bloom alga</name>
    <dbReference type="NCBI Taxonomy" id="44056"/>
    <lineage>
        <taxon>Eukaryota</taxon>
        <taxon>Sar</taxon>
        <taxon>Stramenopiles</taxon>
        <taxon>Ochrophyta</taxon>
        <taxon>Pelagophyceae</taxon>
        <taxon>Pelagomonadales</taxon>
        <taxon>Pelagomonadaceae</taxon>
        <taxon>Aureococcus</taxon>
    </lineage>
</organism>
<proteinExistence type="predicted"/>
<reference evidence="2 3" key="1">
    <citation type="submission" date="2024-03" db="EMBL/GenBank/DDBJ databases">
        <title>Aureococcus anophagefferens CCMP1851 and Kratosvirus quantuckense: Draft genome of a second virus-susceptible host strain in the model system.</title>
        <authorList>
            <person name="Chase E."/>
            <person name="Truchon A.R."/>
            <person name="Schepens W."/>
            <person name="Wilhelm S.W."/>
        </authorList>
    </citation>
    <scope>NUCLEOTIDE SEQUENCE [LARGE SCALE GENOMIC DNA]</scope>
    <source>
        <strain evidence="2 3">CCMP1851</strain>
    </source>
</reference>
<feature type="compositionally biased region" description="Basic residues" evidence="1">
    <location>
        <begin position="737"/>
        <end position="756"/>
    </location>
</feature>
<protein>
    <submittedName>
        <fullName evidence="2">Uncharacterized protein</fullName>
    </submittedName>
</protein>
<feature type="region of interest" description="Disordered" evidence="1">
    <location>
        <begin position="721"/>
        <end position="756"/>
    </location>
</feature>
<sequence length="756" mass="80196">MRREAAFARAAGVAGVCPRAADRRRRARRSCENVCPRAAGAPRQCAHFRVRGRPAAARLDGNARPDDERPFGFVCKNGRRRWCAPAHERRCVACGARTRSPPPTAASRSLRRAPGFLGFRDALGARCRRSDAGALPHVADLALAGVSERGLRLAARLCPNLKTLGLARTLARLDVSDCASMFCVDFAAGLAALEVFEARGLGIAARGAPGPRDLARLRRVDVSRCAALAELPASLGDGAPALRAVDLDWRRAETGATPLLLLCQHAGQAACSVNPHQLADTLACVELLLEAGAALEPRTTTEHTNPRPVGDPSAEPCARSLRARIRACRGTGVSPSGLTALDFAYLSGDGDLVRALEDAAGLRYSARTHRRFPRPARYARRAGWLRLGYRVGSGALLPVWASRVLPFLVARTSRAPAPRLAAAAIRAARQATGPAELATEEISPRARGSATARRRSFFARRSAAAVRPSAQRQLGYWKGVASGLFPPGEGEGVVGGEIAERVPETRPVEVGDVRGAAFVAVVLVQSGDGALSARVVAERPHWTLSFHGAGAAATAACGGLFGARGAAPTRAGTPSAGRRPARTHFAGALYAAPAAPGDAAPPCEPPADWSDLWERSGGDVCAAFRGRGNAALRSRWYADLVVEFAANYLAFCVHARELEPPRAMQRAFGLAAPSRGRPRRPRRRAAPAWGAAFDRVASFLVFMFPDRLLKELFLSYATEAAAPPRPDSAGPAAAAPRARRARPRAPRTPPTRRARA</sequence>
<evidence type="ECO:0000256" key="1">
    <source>
        <dbReference type="SAM" id="MobiDB-lite"/>
    </source>
</evidence>
<evidence type="ECO:0000313" key="2">
    <source>
        <dbReference type="EMBL" id="KAK7249815.1"/>
    </source>
</evidence>
<comment type="caution">
    <text evidence="2">The sequence shown here is derived from an EMBL/GenBank/DDBJ whole genome shotgun (WGS) entry which is preliminary data.</text>
</comment>
<feature type="compositionally biased region" description="Low complexity" evidence="1">
    <location>
        <begin position="727"/>
        <end position="736"/>
    </location>
</feature>
<name>A0ABR1G9C3_AURAN</name>
<feature type="region of interest" description="Disordered" evidence="1">
    <location>
        <begin position="296"/>
        <end position="315"/>
    </location>
</feature>
<keyword evidence="3" id="KW-1185">Reference proteome</keyword>